<reference evidence="5 6" key="1">
    <citation type="submission" date="2014-10" db="EMBL/GenBank/DDBJ databases">
        <title>Draft genome of the hookworm Ancylostoma caninum.</title>
        <authorList>
            <person name="Mitreva M."/>
        </authorList>
    </citation>
    <scope>NUCLEOTIDE SEQUENCE [LARGE SCALE GENOMIC DNA]</scope>
    <source>
        <strain evidence="5 6">Baltimore</strain>
    </source>
</reference>
<feature type="transmembrane region" description="Helical" evidence="4">
    <location>
        <begin position="23"/>
        <end position="42"/>
    </location>
</feature>
<keyword evidence="4" id="KW-0812">Transmembrane</keyword>
<keyword evidence="6" id="KW-1185">Reference proteome</keyword>
<gene>
    <name evidence="5" type="ORF">ANCCAN_01470</name>
</gene>
<keyword evidence="2" id="KW-0521">NADP</keyword>
<evidence type="ECO:0000256" key="3">
    <source>
        <dbReference type="ARBA" id="ARBA00023002"/>
    </source>
</evidence>
<dbReference type="PANTHER" id="PTHR24320">
    <property type="entry name" value="RETINOL DEHYDROGENASE"/>
    <property type="match status" value="1"/>
</dbReference>
<protein>
    <submittedName>
        <fullName evidence="5">Oxidoreductase, short chain dehydrogenase/reductase family protein</fullName>
    </submittedName>
</protein>
<evidence type="ECO:0000256" key="4">
    <source>
        <dbReference type="SAM" id="Phobius"/>
    </source>
</evidence>
<evidence type="ECO:0000313" key="6">
    <source>
        <dbReference type="Proteomes" id="UP000252519"/>
    </source>
</evidence>
<dbReference type="InterPro" id="IPR036291">
    <property type="entry name" value="NAD(P)-bd_dom_sf"/>
</dbReference>
<accession>A0A368HAS6</accession>
<evidence type="ECO:0000313" key="5">
    <source>
        <dbReference type="EMBL" id="RCN52427.1"/>
    </source>
</evidence>
<dbReference type="EMBL" id="JOJR01000007">
    <property type="protein sequence ID" value="RCN52427.1"/>
    <property type="molecule type" value="Genomic_DNA"/>
</dbReference>
<dbReference type="Proteomes" id="UP000252519">
    <property type="component" value="Unassembled WGS sequence"/>
</dbReference>
<proteinExistence type="inferred from homology"/>
<dbReference type="PANTHER" id="PTHR24320:SF282">
    <property type="entry name" value="WW DOMAIN-CONTAINING OXIDOREDUCTASE"/>
    <property type="match status" value="1"/>
</dbReference>
<comment type="similarity">
    <text evidence="1">Belongs to the short-chain dehydrogenases/reductases (SDR) family.</text>
</comment>
<dbReference type="Pfam" id="PF00106">
    <property type="entry name" value="adh_short"/>
    <property type="match status" value="1"/>
</dbReference>
<dbReference type="InterPro" id="IPR002347">
    <property type="entry name" value="SDR_fam"/>
</dbReference>
<keyword evidence="4" id="KW-1133">Transmembrane helix</keyword>
<evidence type="ECO:0000256" key="1">
    <source>
        <dbReference type="ARBA" id="ARBA00006484"/>
    </source>
</evidence>
<organism evidence="5 6">
    <name type="scientific">Ancylostoma caninum</name>
    <name type="common">Dog hookworm</name>
    <dbReference type="NCBI Taxonomy" id="29170"/>
    <lineage>
        <taxon>Eukaryota</taxon>
        <taxon>Metazoa</taxon>
        <taxon>Ecdysozoa</taxon>
        <taxon>Nematoda</taxon>
        <taxon>Chromadorea</taxon>
        <taxon>Rhabditida</taxon>
        <taxon>Rhabditina</taxon>
        <taxon>Rhabditomorpha</taxon>
        <taxon>Strongyloidea</taxon>
        <taxon>Ancylostomatidae</taxon>
        <taxon>Ancylostomatinae</taxon>
        <taxon>Ancylostoma</taxon>
    </lineage>
</organism>
<keyword evidence="4" id="KW-0472">Membrane</keyword>
<dbReference type="AlphaFoldDB" id="A0A368HAS6"/>
<dbReference type="GO" id="GO:0016491">
    <property type="term" value="F:oxidoreductase activity"/>
    <property type="evidence" value="ECO:0007669"/>
    <property type="project" value="UniProtKB-KW"/>
</dbReference>
<dbReference type="OrthoDB" id="191139at2759"/>
<name>A0A368HAS6_ANCCA</name>
<comment type="caution">
    <text evidence="5">The sequence shown here is derived from an EMBL/GenBank/DDBJ whole genome shotgun (WGS) entry which is preliminary data.</text>
</comment>
<dbReference type="Gene3D" id="3.40.50.720">
    <property type="entry name" value="NAD(P)-binding Rossmann-like Domain"/>
    <property type="match status" value="1"/>
</dbReference>
<keyword evidence="3" id="KW-0560">Oxidoreductase</keyword>
<dbReference type="SUPFAM" id="SSF51735">
    <property type="entry name" value="NAD(P)-binding Rossmann-fold domains"/>
    <property type="match status" value="1"/>
</dbReference>
<dbReference type="STRING" id="29170.A0A368HAS6"/>
<sequence>MIEDISTGMISSLLHGMALLPSAWIEVLVMLQVYVLAAVYVVKELLFEAFNQGIKKQLENDIRKSRAIRAARSKSVLVTGADGTIGREVVKKLLRYDFAVHALVGDRKKAKEMFSSLNGSQLPLTLYEVDFEDPHEVAKFARGFVGRCTDLSVVVLCAGTMLAPPKFADNVESHMCVNVVSQALLLHLLDPIMTSDTRVTALSSSTARVAFFTSAVLEKDPLSYYIGPYEAYCFSKLVLSTYIEELARQRPQNMVSLHPGVIPGTLYRHTNTIVKFVTYCILVYFLRSPSFSALLVLHTTLRDDQVSGAYYEDCVPKALCSRLSEKDKMSLFKSVQRQVEDWARLED</sequence>
<evidence type="ECO:0000256" key="2">
    <source>
        <dbReference type="ARBA" id="ARBA00022857"/>
    </source>
</evidence>